<feature type="coiled-coil region" evidence="2">
    <location>
        <begin position="150"/>
        <end position="184"/>
    </location>
</feature>
<dbReference type="PANTHER" id="PTHR31088:SF6">
    <property type="entry name" value="PHAGE SHOCK PROTEIN A"/>
    <property type="match status" value="1"/>
</dbReference>
<protein>
    <recommendedName>
        <fullName evidence="4">PspA/IM30 family protein</fullName>
    </recommendedName>
</protein>
<dbReference type="AlphaFoldDB" id="A0A3B0UN67"/>
<gene>
    <name evidence="3" type="ORF">MNBD_CHLOROFLEXI01-2232</name>
</gene>
<evidence type="ECO:0008006" key="4">
    <source>
        <dbReference type="Google" id="ProtNLM"/>
    </source>
</evidence>
<dbReference type="Pfam" id="PF04012">
    <property type="entry name" value="PspA_IM30"/>
    <property type="match status" value="1"/>
</dbReference>
<dbReference type="PANTHER" id="PTHR31088">
    <property type="entry name" value="MEMBRANE-ASSOCIATED PROTEIN VIPP1, CHLOROPLASTIC"/>
    <property type="match status" value="1"/>
</dbReference>
<dbReference type="InterPro" id="IPR007157">
    <property type="entry name" value="PspA_VIPP1"/>
</dbReference>
<sequence>MAGLLRQFLNSFIASAEDPRQTFANPADRQRALLMKVQQALNDVGTTKHRLQQKTAQIQAKLPQLQEEAQRSLIAGQEDVARLALRRRQLSLIELTDLEQQIQQVAQEEQRLLLTEQRLSTQIESFYARQELIAVRYGAAEARVRIQEAFTGVSEELLELDRTLKQAEDRSERMQAQAVATDRLVKDGILREPPIQAITSTERQTAQLEIDRMVEEQLAALKREL</sequence>
<reference evidence="3" key="1">
    <citation type="submission" date="2018-06" db="EMBL/GenBank/DDBJ databases">
        <authorList>
            <person name="Zhirakovskaya E."/>
        </authorList>
    </citation>
    <scope>NUCLEOTIDE SEQUENCE</scope>
</reference>
<organism evidence="3">
    <name type="scientific">hydrothermal vent metagenome</name>
    <dbReference type="NCBI Taxonomy" id="652676"/>
    <lineage>
        <taxon>unclassified sequences</taxon>
        <taxon>metagenomes</taxon>
        <taxon>ecological metagenomes</taxon>
    </lineage>
</organism>
<proteinExistence type="inferred from homology"/>
<evidence type="ECO:0000313" key="3">
    <source>
        <dbReference type="EMBL" id="VAW32621.1"/>
    </source>
</evidence>
<name>A0A3B0UN67_9ZZZZ</name>
<evidence type="ECO:0000256" key="2">
    <source>
        <dbReference type="SAM" id="Coils"/>
    </source>
</evidence>
<keyword evidence="2" id="KW-0175">Coiled coil</keyword>
<comment type="similarity">
    <text evidence="1">Belongs to the PspA/Vipp/IM30 family.</text>
</comment>
<accession>A0A3B0UN67</accession>
<feature type="coiled-coil region" evidence="2">
    <location>
        <begin position="48"/>
        <end position="118"/>
    </location>
</feature>
<dbReference type="EMBL" id="UOEU01000375">
    <property type="protein sequence ID" value="VAW32621.1"/>
    <property type="molecule type" value="Genomic_DNA"/>
</dbReference>
<evidence type="ECO:0000256" key="1">
    <source>
        <dbReference type="ARBA" id="ARBA00043985"/>
    </source>
</evidence>